<dbReference type="SMART" id="SM00491">
    <property type="entry name" value="HELICc2"/>
    <property type="match status" value="1"/>
</dbReference>
<dbReference type="InterPro" id="IPR027417">
    <property type="entry name" value="P-loop_NTPase"/>
</dbReference>
<dbReference type="GO" id="GO:0046872">
    <property type="term" value="F:metal ion binding"/>
    <property type="evidence" value="ECO:0007669"/>
    <property type="project" value="UniProtKB-KW"/>
</dbReference>
<evidence type="ECO:0000313" key="12">
    <source>
        <dbReference type="EMBL" id="MBJ7316785.1"/>
    </source>
</evidence>
<evidence type="ECO:0000313" key="13">
    <source>
        <dbReference type="Proteomes" id="UP000621390"/>
    </source>
</evidence>
<dbReference type="GO" id="GO:0009432">
    <property type="term" value="P:SOS response"/>
    <property type="evidence" value="ECO:0007669"/>
    <property type="project" value="TreeGrafter"/>
</dbReference>
<dbReference type="GO" id="GO:0033677">
    <property type="term" value="F:DNA/RNA helicase activity"/>
    <property type="evidence" value="ECO:0007669"/>
    <property type="project" value="TreeGrafter"/>
</dbReference>
<dbReference type="Pfam" id="PF06733">
    <property type="entry name" value="DEAD_2"/>
    <property type="match status" value="1"/>
</dbReference>
<evidence type="ECO:0000256" key="7">
    <source>
        <dbReference type="ARBA" id="ARBA00023014"/>
    </source>
</evidence>
<feature type="domain" description="Helicase ATP-binding" evidence="10">
    <location>
        <begin position="20"/>
        <end position="311"/>
    </location>
</feature>
<keyword evidence="14" id="KW-1185">Reference proteome</keyword>
<feature type="coiled-coil region" evidence="9">
    <location>
        <begin position="4"/>
        <end position="31"/>
    </location>
</feature>
<dbReference type="GO" id="GO:0003678">
    <property type="term" value="F:DNA helicase activity"/>
    <property type="evidence" value="ECO:0007669"/>
    <property type="project" value="InterPro"/>
</dbReference>
<reference evidence="12 14" key="1">
    <citation type="submission" date="2020-09" db="EMBL/GenBank/DDBJ databases">
        <title>Draft Genomes of Bacterial Isolates from North Pond Shallow Sediments.</title>
        <authorList>
            <person name="Kiel Reese B."/>
            <person name="Mullis M."/>
            <person name="Weisend R.E."/>
        </authorList>
    </citation>
    <scope>NUCLEOTIDE SEQUENCE</scope>
    <source>
        <strain evidence="12">KJE-2</strain>
        <strain evidence="11 14">KJE-3</strain>
    </source>
</reference>
<dbReference type="GO" id="GO:0005524">
    <property type="term" value="F:ATP binding"/>
    <property type="evidence" value="ECO:0007669"/>
    <property type="project" value="UniProtKB-KW"/>
</dbReference>
<name>A0A8I1KID3_9GAMM</name>
<keyword evidence="4 12" id="KW-0347">Helicase</keyword>
<dbReference type="SUPFAM" id="SSF52540">
    <property type="entry name" value="P-loop containing nucleoside triphosphate hydrolases"/>
    <property type="match status" value="1"/>
</dbReference>
<proteinExistence type="predicted"/>
<accession>A0A8I1KID3</accession>
<evidence type="ECO:0000256" key="2">
    <source>
        <dbReference type="ARBA" id="ARBA00022741"/>
    </source>
</evidence>
<organism evidence="12 13">
    <name type="scientific">Idiomarina abyssalis</name>
    <dbReference type="NCBI Taxonomy" id="86102"/>
    <lineage>
        <taxon>Bacteria</taxon>
        <taxon>Pseudomonadati</taxon>
        <taxon>Pseudomonadota</taxon>
        <taxon>Gammaproteobacteria</taxon>
        <taxon>Alteromonadales</taxon>
        <taxon>Idiomarinaceae</taxon>
        <taxon>Idiomarina</taxon>
    </lineage>
</organism>
<dbReference type="InterPro" id="IPR006555">
    <property type="entry name" value="ATP-dep_Helicase_C"/>
</dbReference>
<keyword evidence="8" id="KW-0413">Isomerase</keyword>
<gene>
    <name evidence="11" type="ORF">JHC10_01150</name>
    <name evidence="12" type="ORF">JHC11_12390</name>
</gene>
<evidence type="ECO:0000256" key="3">
    <source>
        <dbReference type="ARBA" id="ARBA00022801"/>
    </source>
</evidence>
<protein>
    <submittedName>
        <fullName evidence="12">DEAD/DEAH box helicase family protein</fullName>
    </submittedName>
</protein>
<dbReference type="InterPro" id="IPR010614">
    <property type="entry name" value="RAD3-like_helicase_DEAD"/>
</dbReference>
<dbReference type="Gene3D" id="3.40.50.300">
    <property type="entry name" value="P-loop containing nucleotide triphosphate hydrolases"/>
    <property type="match status" value="2"/>
</dbReference>
<evidence type="ECO:0000256" key="5">
    <source>
        <dbReference type="ARBA" id="ARBA00022840"/>
    </source>
</evidence>
<sequence>MNLLADKEVVMRELKADLDRLRTKVTGFKARKGQNYMIALVTNTLFGKYANKSGKKTLVVEGQTGVGKTLGYLLPSLRIQKEHNKKLKPDSEDRLKIVIATANVALQEQILNSDFTKARSIGYKPSAALALGRGRFICMSNAEKFGAEASEAEQTVIHKLIDKLNSGWSGTKDTIPLTVNDKLWSKINATPSTCTKSDCPHAKVCPFLKNRAEVAKADLIVANHSMICSDQNLKAGGGRGVLPDTDKTLFIIDEAHHFADIVRENNTNSVNINEVSNAVNSAAQIKRSLGALSSKASLNIDSDLDAIKTACGSLKQLVPNLEFDLTSSGPVHHSYENSPSFVGVKEIFEHQVGAGISNLLSSLNNVIDKLSEDERLSEVMSGPLRADYERIAHLTELLERFQNTLKSYIQQKEKTARWISTNQQKNTFSIQTASLRTDIPIQRFIKDAFAVVFTSATIRSLGKFASFNQKMGFEKDQGVAFAVVESPFPFEQSKLITPKHLPEPTINNMDRYLIELTKSVEHDFSNHKAGLLLFSSKKAMEQFVGNASAEMKAVMRKQYEKPRSQLIQEHSKAIKRGERSLLVGTQSFSEGLDLPGNLLTYVGITKVPFADSSGPIDKALDYYSSLANRSSFMEHMLPEACSRLIQSAGRLNRSIYCSGELFIYDKRVLTKRYGSQLLDSLPPFSRAS</sequence>
<dbReference type="GO" id="GO:0003677">
    <property type="term" value="F:DNA binding"/>
    <property type="evidence" value="ECO:0007669"/>
    <property type="project" value="InterPro"/>
</dbReference>
<evidence type="ECO:0000313" key="14">
    <source>
        <dbReference type="Proteomes" id="UP000655994"/>
    </source>
</evidence>
<evidence type="ECO:0000313" key="11">
    <source>
        <dbReference type="EMBL" id="MBJ7265541.1"/>
    </source>
</evidence>
<dbReference type="GO" id="GO:0006281">
    <property type="term" value="P:DNA repair"/>
    <property type="evidence" value="ECO:0007669"/>
    <property type="project" value="TreeGrafter"/>
</dbReference>
<dbReference type="GO" id="GO:0016818">
    <property type="term" value="F:hydrolase activity, acting on acid anhydrides, in phosphorus-containing anhydrides"/>
    <property type="evidence" value="ECO:0007669"/>
    <property type="project" value="InterPro"/>
</dbReference>
<dbReference type="InterPro" id="IPR014013">
    <property type="entry name" value="Helic_SF1/SF2_ATP-bd_DinG/Rad3"/>
</dbReference>
<evidence type="ECO:0000256" key="6">
    <source>
        <dbReference type="ARBA" id="ARBA00023004"/>
    </source>
</evidence>
<comment type="caution">
    <text evidence="12">The sequence shown here is derived from an EMBL/GenBank/DDBJ whole genome shotgun (WGS) entry which is preliminary data.</text>
</comment>
<evidence type="ECO:0000256" key="4">
    <source>
        <dbReference type="ARBA" id="ARBA00022806"/>
    </source>
</evidence>
<evidence type="ECO:0000256" key="8">
    <source>
        <dbReference type="ARBA" id="ARBA00023235"/>
    </source>
</evidence>
<dbReference type="Pfam" id="PF13307">
    <property type="entry name" value="Helicase_C_2"/>
    <property type="match status" value="1"/>
</dbReference>
<keyword evidence="3" id="KW-0378">Hydrolase</keyword>
<dbReference type="RefSeq" id="WP_199493406.1">
    <property type="nucleotide sequence ID" value="NZ_JAEMOP010000009.1"/>
</dbReference>
<dbReference type="PANTHER" id="PTHR11472">
    <property type="entry name" value="DNA REPAIR DEAD HELICASE RAD3/XP-D SUBFAMILY MEMBER"/>
    <property type="match status" value="1"/>
</dbReference>
<keyword evidence="9" id="KW-0175">Coiled coil</keyword>
<dbReference type="InterPro" id="IPR014001">
    <property type="entry name" value="Helicase_ATP-bd"/>
</dbReference>
<keyword evidence="6" id="KW-0408">Iron</keyword>
<dbReference type="Proteomes" id="UP000655994">
    <property type="component" value="Unassembled WGS sequence"/>
</dbReference>
<keyword evidence="5" id="KW-0067">ATP-binding</keyword>
<evidence type="ECO:0000259" key="10">
    <source>
        <dbReference type="PROSITE" id="PS51193"/>
    </source>
</evidence>
<dbReference type="SMART" id="SM00487">
    <property type="entry name" value="DEXDc"/>
    <property type="match status" value="1"/>
</dbReference>
<dbReference type="AlphaFoldDB" id="A0A8I1KID3"/>
<keyword evidence="1" id="KW-0479">Metal-binding</keyword>
<dbReference type="InterPro" id="IPR045028">
    <property type="entry name" value="DinG/Rad3-like"/>
</dbReference>
<dbReference type="EMBL" id="JAEMOS010000002">
    <property type="protein sequence ID" value="MBJ7265541.1"/>
    <property type="molecule type" value="Genomic_DNA"/>
</dbReference>
<dbReference type="GO" id="GO:0051539">
    <property type="term" value="F:4 iron, 4 sulfur cluster binding"/>
    <property type="evidence" value="ECO:0007669"/>
    <property type="project" value="TreeGrafter"/>
</dbReference>
<evidence type="ECO:0000256" key="9">
    <source>
        <dbReference type="SAM" id="Coils"/>
    </source>
</evidence>
<dbReference type="Proteomes" id="UP000621390">
    <property type="component" value="Unassembled WGS sequence"/>
</dbReference>
<keyword evidence="7" id="KW-0411">Iron-sulfur</keyword>
<dbReference type="PROSITE" id="PS51193">
    <property type="entry name" value="HELICASE_ATP_BIND_2"/>
    <property type="match status" value="1"/>
</dbReference>
<dbReference type="PANTHER" id="PTHR11472:SF59">
    <property type="entry name" value="ATP-DEPENDENT DNA HELICASE DING"/>
    <property type="match status" value="1"/>
</dbReference>
<keyword evidence="2" id="KW-0547">Nucleotide-binding</keyword>
<dbReference type="EMBL" id="JAEMOP010000009">
    <property type="protein sequence ID" value="MBJ7316785.1"/>
    <property type="molecule type" value="Genomic_DNA"/>
</dbReference>
<evidence type="ECO:0000256" key="1">
    <source>
        <dbReference type="ARBA" id="ARBA00022723"/>
    </source>
</evidence>